<comment type="similarity">
    <text evidence="1">Belongs to the thioredoxin family. DsbA subfamily.</text>
</comment>
<keyword evidence="6" id="KW-0812">Transmembrane</keyword>
<protein>
    <submittedName>
        <fullName evidence="8">Disulfide dehydrogenase D</fullName>
    </submittedName>
</protein>
<feature type="transmembrane region" description="Helical" evidence="6">
    <location>
        <begin position="25"/>
        <end position="45"/>
    </location>
</feature>
<evidence type="ECO:0000256" key="5">
    <source>
        <dbReference type="ARBA" id="ARBA00023284"/>
    </source>
</evidence>
<evidence type="ECO:0000256" key="2">
    <source>
        <dbReference type="ARBA" id="ARBA00022729"/>
    </source>
</evidence>
<keyword evidence="9" id="KW-1185">Reference proteome</keyword>
<dbReference type="InterPro" id="IPR012336">
    <property type="entry name" value="Thioredoxin-like_fold"/>
</dbReference>
<evidence type="ECO:0000259" key="7">
    <source>
        <dbReference type="PROSITE" id="PS51352"/>
    </source>
</evidence>
<organism evidence="8 9">
    <name type="scientific">Sporolactobacillus laevolacticus DSM 442</name>
    <dbReference type="NCBI Taxonomy" id="1395513"/>
    <lineage>
        <taxon>Bacteria</taxon>
        <taxon>Bacillati</taxon>
        <taxon>Bacillota</taxon>
        <taxon>Bacilli</taxon>
        <taxon>Bacillales</taxon>
        <taxon>Sporolactobacillaceae</taxon>
        <taxon>Sporolactobacillus</taxon>
    </lineage>
</organism>
<keyword evidence="6" id="KW-1133">Transmembrane helix</keyword>
<keyword evidence="5" id="KW-0676">Redox-active center</keyword>
<evidence type="ECO:0000256" key="3">
    <source>
        <dbReference type="ARBA" id="ARBA00023002"/>
    </source>
</evidence>
<accession>V6J699</accession>
<reference evidence="8 9" key="1">
    <citation type="journal article" date="2013" name="Genome Announc.">
        <title>Genome Sequence of Sporolactobacillus laevolacticus DSM442, an Efficient Polymer-Grade D-Lactate Producer from Agricultural Waste Cottonseed as a Nitrogen Source.</title>
        <authorList>
            <person name="Wang H."/>
            <person name="Wang L."/>
            <person name="Ju J."/>
            <person name="Yu B."/>
            <person name="Ma Y."/>
        </authorList>
    </citation>
    <scope>NUCLEOTIDE SEQUENCE [LARGE SCALE GENOMIC DNA]</scope>
    <source>
        <strain evidence="8 9">DSM 442</strain>
    </source>
</reference>
<dbReference type="Proteomes" id="UP000018296">
    <property type="component" value="Unassembled WGS sequence"/>
</dbReference>
<dbReference type="EMBL" id="AWTC01000005">
    <property type="protein sequence ID" value="EST12294.1"/>
    <property type="molecule type" value="Genomic_DNA"/>
</dbReference>
<dbReference type="SUPFAM" id="SSF52833">
    <property type="entry name" value="Thioredoxin-like"/>
    <property type="match status" value="1"/>
</dbReference>
<dbReference type="PANTHER" id="PTHR13887:SF14">
    <property type="entry name" value="DISULFIDE BOND FORMATION PROTEIN D"/>
    <property type="match status" value="1"/>
</dbReference>
<evidence type="ECO:0000256" key="1">
    <source>
        <dbReference type="ARBA" id="ARBA00005791"/>
    </source>
</evidence>
<gene>
    <name evidence="8" type="ORF">P343_06505</name>
</gene>
<evidence type="ECO:0000256" key="6">
    <source>
        <dbReference type="SAM" id="Phobius"/>
    </source>
</evidence>
<feature type="domain" description="Thioredoxin" evidence="7">
    <location>
        <begin position="58"/>
        <end position="247"/>
    </location>
</feature>
<evidence type="ECO:0000256" key="4">
    <source>
        <dbReference type="ARBA" id="ARBA00023157"/>
    </source>
</evidence>
<dbReference type="eggNOG" id="COG1651">
    <property type="taxonomic scope" value="Bacteria"/>
</dbReference>
<dbReference type="GO" id="GO:0016491">
    <property type="term" value="F:oxidoreductase activity"/>
    <property type="evidence" value="ECO:0007669"/>
    <property type="project" value="UniProtKB-KW"/>
</dbReference>
<keyword evidence="6" id="KW-0472">Membrane</keyword>
<proteinExistence type="inferred from homology"/>
<name>V6J699_9BACL</name>
<keyword evidence="4" id="KW-1015">Disulfide bond</keyword>
<dbReference type="AlphaFoldDB" id="V6J699"/>
<evidence type="ECO:0000313" key="8">
    <source>
        <dbReference type="EMBL" id="EST12294.1"/>
    </source>
</evidence>
<dbReference type="PATRIC" id="fig|1395513.3.peg.1316"/>
<dbReference type="InterPro" id="IPR036249">
    <property type="entry name" value="Thioredoxin-like_sf"/>
</dbReference>
<comment type="caution">
    <text evidence="8">The sequence shown here is derived from an EMBL/GenBank/DDBJ whole genome shotgun (WGS) entry which is preliminary data.</text>
</comment>
<dbReference type="PANTHER" id="PTHR13887">
    <property type="entry name" value="GLUTATHIONE S-TRANSFERASE KAPPA"/>
    <property type="match status" value="1"/>
</dbReference>
<keyword evidence="3" id="KW-0560">Oxidoreductase</keyword>
<dbReference type="InterPro" id="IPR013766">
    <property type="entry name" value="Thioredoxin_domain"/>
</dbReference>
<dbReference type="PROSITE" id="PS51352">
    <property type="entry name" value="THIOREDOXIN_2"/>
    <property type="match status" value="1"/>
</dbReference>
<dbReference type="OrthoDB" id="117402at2"/>
<dbReference type="RefSeq" id="WP_023509578.1">
    <property type="nucleotide sequence ID" value="NZ_AWTC01000005.1"/>
</dbReference>
<evidence type="ECO:0000313" key="9">
    <source>
        <dbReference type="Proteomes" id="UP000018296"/>
    </source>
</evidence>
<dbReference type="Pfam" id="PF13462">
    <property type="entry name" value="Thioredoxin_4"/>
    <property type="match status" value="1"/>
</dbReference>
<dbReference type="Gene3D" id="3.40.30.10">
    <property type="entry name" value="Glutaredoxin"/>
    <property type="match status" value="1"/>
</dbReference>
<keyword evidence="2" id="KW-0732">Signal</keyword>
<sequence length="250" mass="27985">MSDTKRPDKGAVDQKNNKDQKNGRIVIFSSVIVIVLIAAIAFMIFSNQHGNEAKPKKKEPTHRTEKVTRIDYEGQPFIGSSNAPVKVVEFSDYRCPYCKEFEENVVPELDKEYVKTGKISLYFINDTILGPGSVLAANASEEVYHQNPKAFWAFHKAVFDAQKNEKEQWVTEKLLTSIAQKTVPSIDIKAFQNALDTKSRQSEVDKDNDLAESLGVPGTPVIFVGDQMIDGGQDYKVLKKAIDKALSEKK</sequence>
<dbReference type="STRING" id="1395513.P343_06505"/>